<dbReference type="PANTHER" id="PTHR42953">
    <property type="entry name" value="HIGH-AFFINITY ZINC UPTAKE SYSTEM PROTEIN ZNUA-RELATED"/>
    <property type="match status" value="1"/>
</dbReference>
<dbReference type="RefSeq" id="WP_212530442.1">
    <property type="nucleotide sequence ID" value="NZ_JAGSOG010000117.1"/>
</dbReference>
<keyword evidence="4" id="KW-0732">Signal</keyword>
<evidence type="ECO:0000313" key="5">
    <source>
        <dbReference type="EMBL" id="MBR7835953.1"/>
    </source>
</evidence>
<dbReference type="Gene3D" id="3.40.50.1980">
    <property type="entry name" value="Nitrogenase molybdenum iron protein domain"/>
    <property type="match status" value="1"/>
</dbReference>
<protein>
    <submittedName>
        <fullName evidence="5">Zinc ABC transporter substrate-binding protein</fullName>
    </submittedName>
</protein>
<reference evidence="5" key="1">
    <citation type="submission" date="2021-04" db="EMBL/GenBank/DDBJ databases">
        <title>Genome based classification of Actinospica acidithermotolerans sp. nov., an actinobacterium isolated from an Indonesian hot spring.</title>
        <authorList>
            <person name="Kusuma A.B."/>
            <person name="Putra K.E."/>
            <person name="Nafisah S."/>
            <person name="Loh J."/>
            <person name="Nouioui I."/>
            <person name="Goodfellow M."/>
        </authorList>
    </citation>
    <scope>NUCLEOTIDE SEQUENCE</scope>
    <source>
        <strain evidence="5">CSCA 57</strain>
    </source>
</reference>
<dbReference type="SUPFAM" id="SSF53807">
    <property type="entry name" value="Helical backbone' metal receptor"/>
    <property type="match status" value="1"/>
</dbReference>
<evidence type="ECO:0000256" key="3">
    <source>
        <dbReference type="ARBA" id="ARBA00022723"/>
    </source>
</evidence>
<dbReference type="Pfam" id="PF01297">
    <property type="entry name" value="ZnuA"/>
    <property type="match status" value="1"/>
</dbReference>
<dbReference type="AlphaFoldDB" id="A0A941ET18"/>
<comment type="subcellular location">
    <subcellularLocation>
        <location evidence="1">Cell envelope</location>
    </subcellularLocation>
</comment>
<evidence type="ECO:0000313" key="6">
    <source>
        <dbReference type="Proteomes" id="UP000675781"/>
    </source>
</evidence>
<dbReference type="InterPro" id="IPR050492">
    <property type="entry name" value="Bact_metal-bind_prot9"/>
</dbReference>
<dbReference type="GO" id="GO:0046872">
    <property type="term" value="F:metal ion binding"/>
    <property type="evidence" value="ECO:0007669"/>
    <property type="project" value="UniProtKB-KW"/>
</dbReference>
<keyword evidence="3" id="KW-0479">Metal-binding</keyword>
<dbReference type="InterPro" id="IPR006127">
    <property type="entry name" value="ZnuA-like"/>
</dbReference>
<accession>A0A941ET18</accession>
<gene>
    <name evidence="5" type="ORF">KDL01_21945</name>
</gene>
<sequence>MAAAACSSPSTGGATDTGTQIQVVAAEAVWGDIASQIGGSQVQITSILGIDGKGGVAGTPQAAAAFEPTTADTKAMQAAQLVILNGAGLDPWVSETLSSNPGIDRLEVNVANQVGVTPGENPYLWYDPEYVQTAVQQLEQDFVQLRPKEQAYFQEQETVFDQNAVTADEQLIKSIKQKYVGTVIETCDALGTELAAQLGLKAVQPTSAAQLATGGGKILLCDAEDPGAAVQAILKEAGVDQIPVVTLSAYPEPAGTNYQEWQTSQLQSVSQALAQG</sequence>
<keyword evidence="2" id="KW-0813">Transport</keyword>
<dbReference type="Proteomes" id="UP000675781">
    <property type="component" value="Unassembled WGS sequence"/>
</dbReference>
<dbReference type="GO" id="GO:0030001">
    <property type="term" value="P:metal ion transport"/>
    <property type="evidence" value="ECO:0007669"/>
    <property type="project" value="InterPro"/>
</dbReference>
<evidence type="ECO:0000256" key="2">
    <source>
        <dbReference type="ARBA" id="ARBA00022448"/>
    </source>
</evidence>
<dbReference type="PANTHER" id="PTHR42953:SF1">
    <property type="entry name" value="METAL-BINDING PROTEIN HI_0362-RELATED"/>
    <property type="match status" value="1"/>
</dbReference>
<dbReference type="GO" id="GO:0030313">
    <property type="term" value="C:cell envelope"/>
    <property type="evidence" value="ECO:0007669"/>
    <property type="project" value="UniProtKB-SubCell"/>
</dbReference>
<proteinExistence type="predicted"/>
<evidence type="ECO:0000256" key="1">
    <source>
        <dbReference type="ARBA" id="ARBA00004196"/>
    </source>
</evidence>
<evidence type="ECO:0000256" key="4">
    <source>
        <dbReference type="ARBA" id="ARBA00022729"/>
    </source>
</evidence>
<dbReference type="EMBL" id="JAGSOG010000117">
    <property type="protein sequence ID" value="MBR7835953.1"/>
    <property type="molecule type" value="Genomic_DNA"/>
</dbReference>
<comment type="caution">
    <text evidence="5">The sequence shown here is derived from an EMBL/GenBank/DDBJ whole genome shotgun (WGS) entry which is preliminary data.</text>
</comment>
<name>A0A941ET18_9ACTN</name>
<organism evidence="5 6">
    <name type="scientific">Actinospica durhamensis</name>
    <dbReference type="NCBI Taxonomy" id="1508375"/>
    <lineage>
        <taxon>Bacteria</taxon>
        <taxon>Bacillati</taxon>
        <taxon>Actinomycetota</taxon>
        <taxon>Actinomycetes</taxon>
        <taxon>Catenulisporales</taxon>
        <taxon>Actinospicaceae</taxon>
        <taxon>Actinospica</taxon>
    </lineage>
</organism>
<keyword evidence="6" id="KW-1185">Reference proteome</keyword>